<evidence type="ECO:0000259" key="4">
    <source>
        <dbReference type="Pfam" id="PF19288"/>
    </source>
</evidence>
<protein>
    <recommendedName>
        <fullName evidence="4">CofH/MqnC-like C-terminal domain-containing protein</fullName>
    </recommendedName>
</protein>
<dbReference type="Proteomes" id="UP000175829">
    <property type="component" value="Unassembled WGS sequence"/>
</dbReference>
<dbReference type="Gene3D" id="3.20.20.70">
    <property type="entry name" value="Aldolase class I"/>
    <property type="match status" value="1"/>
</dbReference>
<keyword evidence="2" id="KW-0411">Iron-sulfur</keyword>
<dbReference type="PANTHER" id="PTHR43076:SF7">
    <property type="entry name" value="AMINODEOXYFUTALOSINE SYNTHASE"/>
    <property type="match status" value="1"/>
</dbReference>
<organism evidence="5 6">
    <name type="scientific">Streptomyces qinglanensis</name>
    <dbReference type="NCBI Taxonomy" id="943816"/>
    <lineage>
        <taxon>Bacteria</taxon>
        <taxon>Bacillati</taxon>
        <taxon>Actinomycetota</taxon>
        <taxon>Actinomycetes</taxon>
        <taxon>Kitasatosporales</taxon>
        <taxon>Streptomycetaceae</taxon>
        <taxon>Streptomyces</taxon>
    </lineage>
</organism>
<dbReference type="InterPro" id="IPR034405">
    <property type="entry name" value="F420"/>
</dbReference>
<keyword evidence="2" id="KW-0479">Metal-binding</keyword>
<proteinExistence type="predicted"/>
<feature type="region of interest" description="Disordered" evidence="3">
    <location>
        <begin position="275"/>
        <end position="339"/>
    </location>
</feature>
<dbReference type="InterPro" id="IPR013785">
    <property type="entry name" value="Aldolase_TIM"/>
</dbReference>
<evidence type="ECO:0000256" key="1">
    <source>
        <dbReference type="ARBA" id="ARBA00001966"/>
    </source>
</evidence>
<dbReference type="InterPro" id="IPR058240">
    <property type="entry name" value="rSAM_sf"/>
</dbReference>
<dbReference type="EMBL" id="LJGV01000022">
    <property type="protein sequence ID" value="OEV00886.1"/>
    <property type="molecule type" value="Genomic_DNA"/>
</dbReference>
<sequence>MDAADIERKVRSGERLSRADGIALYDCDDLARLGGLAHQVRTRHSGDTARFAVHRSLELTADPGEAVARATRWAAEGVTELRLTTGGTGWSGLPDAVRALRDALPAEVALTACTVADVAGFAAGHAAGASGVLDALAEAGLDGLCAEGPVETAAEAELSWEERARVLRLAYGKGLAAACTLRYGSVAGAAERADFVDRLLRLRDLLDETGGCQVFLPLRRDMPQSATGAEILTTFAVSRLLLDNVPHLAADWTLHSVQTAQLALQHGADELAGPVVDGEQAQGGGTSEGAGDALTREDLLDLITDTGFRPVQRDGHHAELRSFPGPDPQRRETPQPMRV</sequence>
<name>A0A1E7KAC9_9ACTN</name>
<evidence type="ECO:0000313" key="5">
    <source>
        <dbReference type="EMBL" id="OEV00886.1"/>
    </source>
</evidence>
<feature type="domain" description="CofH/MqnC-like C-terminal" evidence="4">
    <location>
        <begin position="221"/>
        <end position="316"/>
    </location>
</feature>
<feature type="compositionally biased region" description="Basic and acidic residues" evidence="3">
    <location>
        <begin position="311"/>
        <end position="320"/>
    </location>
</feature>
<evidence type="ECO:0000313" key="6">
    <source>
        <dbReference type="Proteomes" id="UP000175829"/>
    </source>
</evidence>
<dbReference type="PANTHER" id="PTHR43076">
    <property type="entry name" value="FO SYNTHASE (COFH)"/>
    <property type="match status" value="1"/>
</dbReference>
<dbReference type="SUPFAM" id="SSF102114">
    <property type="entry name" value="Radical SAM enzymes"/>
    <property type="match status" value="1"/>
</dbReference>
<keyword evidence="2" id="KW-0408">Iron</keyword>
<dbReference type="RefSeq" id="WP_069993083.1">
    <property type="nucleotide sequence ID" value="NZ_LJGV01000022.1"/>
</dbReference>
<dbReference type="InterPro" id="IPR045567">
    <property type="entry name" value="CofH/MnqC-like_C"/>
</dbReference>
<dbReference type="GO" id="GO:0044689">
    <property type="term" value="F:7,8-didemethyl-8-hydroxy-5-deazariboflavin synthase activity"/>
    <property type="evidence" value="ECO:0007669"/>
    <property type="project" value="TreeGrafter"/>
</dbReference>
<keyword evidence="2" id="KW-0004">4Fe-4S</keyword>
<evidence type="ECO:0000256" key="3">
    <source>
        <dbReference type="SAM" id="MobiDB-lite"/>
    </source>
</evidence>
<dbReference type="Pfam" id="PF19288">
    <property type="entry name" value="CofH_C"/>
    <property type="match status" value="1"/>
</dbReference>
<reference evidence="5 6" key="1">
    <citation type="journal article" date="2016" name="Front. Microbiol.">
        <title>Comparative Genomics Analysis of Streptomyces Species Reveals Their Adaptation to the Marine Environment and Their Diversity at the Genomic Level.</title>
        <authorList>
            <person name="Tian X."/>
            <person name="Zhang Z."/>
            <person name="Yang T."/>
            <person name="Chen M."/>
            <person name="Li J."/>
            <person name="Chen F."/>
            <person name="Yang J."/>
            <person name="Li W."/>
            <person name="Zhang B."/>
            <person name="Zhang Z."/>
            <person name="Wu J."/>
            <person name="Zhang C."/>
            <person name="Long L."/>
            <person name="Xiao J."/>
        </authorList>
    </citation>
    <scope>NUCLEOTIDE SEQUENCE [LARGE SCALE GENOMIC DNA]</scope>
    <source>
        <strain evidence="5 6">SCSIO M10379</strain>
    </source>
</reference>
<comment type="caution">
    <text evidence="5">The sequence shown here is derived from an EMBL/GenBank/DDBJ whole genome shotgun (WGS) entry which is preliminary data.</text>
</comment>
<gene>
    <name evidence="5" type="ORF">AN217_27220</name>
</gene>
<accession>A0A1E7KAC9</accession>
<dbReference type="AlphaFoldDB" id="A0A1E7KAC9"/>
<evidence type="ECO:0000256" key="2">
    <source>
        <dbReference type="ARBA" id="ARBA00022485"/>
    </source>
</evidence>
<comment type="cofactor">
    <cofactor evidence="1">
        <name>[4Fe-4S] cluster</name>
        <dbReference type="ChEBI" id="CHEBI:49883"/>
    </cofactor>
</comment>
<dbReference type="GO" id="GO:0051539">
    <property type="term" value="F:4 iron, 4 sulfur cluster binding"/>
    <property type="evidence" value="ECO:0007669"/>
    <property type="project" value="UniProtKB-KW"/>
</dbReference>
<dbReference type="PATRIC" id="fig|943816.4.peg.5045"/>